<dbReference type="GO" id="GO:0016787">
    <property type="term" value="F:hydrolase activity"/>
    <property type="evidence" value="ECO:0007669"/>
    <property type="project" value="UniProtKB-KW"/>
</dbReference>
<name>A0A7G9G7Z3_9FIRM</name>
<dbReference type="KEGG" id="qdo:H9Q78_01900"/>
<organism evidence="2 3">
    <name type="scientific">Qiania dongpingensis</name>
    <dbReference type="NCBI Taxonomy" id="2763669"/>
    <lineage>
        <taxon>Bacteria</taxon>
        <taxon>Bacillati</taxon>
        <taxon>Bacillota</taxon>
        <taxon>Clostridia</taxon>
        <taxon>Lachnospirales</taxon>
        <taxon>Lachnospiraceae</taxon>
        <taxon>Qiania</taxon>
    </lineage>
</organism>
<dbReference type="Pfam" id="PF01966">
    <property type="entry name" value="HD"/>
    <property type="match status" value="1"/>
</dbReference>
<protein>
    <submittedName>
        <fullName evidence="2">HD family phosphohydrolase</fullName>
    </submittedName>
</protein>
<dbReference type="EMBL" id="CP060634">
    <property type="protein sequence ID" value="QNM06925.1"/>
    <property type="molecule type" value="Genomic_DNA"/>
</dbReference>
<dbReference type="Gene3D" id="1.10.3210.10">
    <property type="entry name" value="Hypothetical protein af1432"/>
    <property type="match status" value="1"/>
</dbReference>
<dbReference type="Proteomes" id="UP000515823">
    <property type="component" value="Chromosome"/>
</dbReference>
<evidence type="ECO:0000259" key="1">
    <source>
        <dbReference type="Pfam" id="PF01966"/>
    </source>
</evidence>
<dbReference type="InterPro" id="IPR006674">
    <property type="entry name" value="HD_domain"/>
</dbReference>
<dbReference type="CDD" id="cd00077">
    <property type="entry name" value="HDc"/>
    <property type="match status" value="1"/>
</dbReference>
<gene>
    <name evidence="2" type="ORF">H9Q78_01900</name>
</gene>
<proteinExistence type="predicted"/>
<dbReference type="SUPFAM" id="SSF109604">
    <property type="entry name" value="HD-domain/PDEase-like"/>
    <property type="match status" value="1"/>
</dbReference>
<keyword evidence="3" id="KW-1185">Reference proteome</keyword>
<keyword evidence="2" id="KW-0378">Hydrolase</keyword>
<accession>A0A7G9G7Z3</accession>
<evidence type="ECO:0000313" key="2">
    <source>
        <dbReference type="EMBL" id="QNM06925.1"/>
    </source>
</evidence>
<evidence type="ECO:0000313" key="3">
    <source>
        <dbReference type="Proteomes" id="UP000515823"/>
    </source>
</evidence>
<sequence>MQDTSWLEKEAYEWDDDYMECVSDIMAAPVFQSMDRYIQHGNTTTKAHCIQVSYLSYRICRRYSWDYMAAARAGLLHDLFLYDWHTEKNHIHGFTHPRVAMENAKKYFDITPHEQNIILRHMWPLTPVPPKSREGIVIVYADKFCGVSEMYGRVKQAVLRAVHA</sequence>
<feature type="domain" description="HD" evidence="1">
    <location>
        <begin position="47"/>
        <end position="144"/>
    </location>
</feature>
<reference evidence="2 3" key="1">
    <citation type="submission" date="2020-08" db="EMBL/GenBank/DDBJ databases">
        <authorList>
            <person name="Liu C."/>
            <person name="Sun Q."/>
        </authorList>
    </citation>
    <scope>NUCLEOTIDE SEQUENCE [LARGE SCALE GENOMIC DNA]</scope>
    <source>
        <strain evidence="2 3">NSJ-38</strain>
    </source>
</reference>
<dbReference type="InterPro" id="IPR003607">
    <property type="entry name" value="HD/PDEase_dom"/>
</dbReference>
<dbReference type="AlphaFoldDB" id="A0A7G9G7Z3"/>